<dbReference type="PANTHER" id="PTHR35526">
    <property type="entry name" value="ANTI-SIGMA-F FACTOR RSBW-RELATED"/>
    <property type="match status" value="1"/>
</dbReference>
<accession>A0ABW3BF79</accession>
<comment type="caution">
    <text evidence="2">The sequence shown here is derived from an EMBL/GenBank/DDBJ whole genome shotgun (WGS) entry which is preliminary data.</text>
</comment>
<proteinExistence type="predicted"/>
<dbReference type="GO" id="GO:0005524">
    <property type="term" value="F:ATP binding"/>
    <property type="evidence" value="ECO:0007669"/>
    <property type="project" value="UniProtKB-KW"/>
</dbReference>
<dbReference type="InterPro" id="IPR036890">
    <property type="entry name" value="HATPase_C_sf"/>
</dbReference>
<dbReference type="EMBL" id="JBHTHR010000129">
    <property type="protein sequence ID" value="MFD0800984.1"/>
    <property type="molecule type" value="Genomic_DNA"/>
</dbReference>
<name>A0ABW3BF79_9ACTN</name>
<keyword evidence="2" id="KW-0067">ATP-binding</keyword>
<dbReference type="InterPro" id="IPR050267">
    <property type="entry name" value="Anti-sigma-factor_SerPK"/>
</dbReference>
<keyword evidence="3" id="KW-1185">Reference proteome</keyword>
<organism evidence="2 3">
    <name type="scientific">Streptomonospora algeriensis</name>
    <dbReference type="NCBI Taxonomy" id="995084"/>
    <lineage>
        <taxon>Bacteria</taxon>
        <taxon>Bacillati</taxon>
        <taxon>Actinomycetota</taxon>
        <taxon>Actinomycetes</taxon>
        <taxon>Streptosporangiales</taxon>
        <taxon>Nocardiopsidaceae</taxon>
        <taxon>Streptomonospora</taxon>
    </lineage>
</organism>
<evidence type="ECO:0000313" key="3">
    <source>
        <dbReference type="Proteomes" id="UP001596956"/>
    </source>
</evidence>
<reference evidence="3" key="1">
    <citation type="journal article" date="2019" name="Int. J. Syst. Evol. Microbiol.">
        <title>The Global Catalogue of Microorganisms (GCM) 10K type strain sequencing project: providing services to taxonomists for standard genome sequencing and annotation.</title>
        <authorList>
            <consortium name="The Broad Institute Genomics Platform"/>
            <consortium name="The Broad Institute Genome Sequencing Center for Infectious Disease"/>
            <person name="Wu L."/>
            <person name="Ma J."/>
        </authorList>
    </citation>
    <scope>NUCLEOTIDE SEQUENCE [LARGE SCALE GENOMIC DNA]</scope>
    <source>
        <strain evidence="3">CCUG 63369</strain>
    </source>
</reference>
<evidence type="ECO:0000313" key="2">
    <source>
        <dbReference type="EMBL" id="MFD0800984.1"/>
    </source>
</evidence>
<dbReference type="Gene3D" id="3.30.565.10">
    <property type="entry name" value="Histidine kinase-like ATPase, C-terminal domain"/>
    <property type="match status" value="1"/>
</dbReference>
<dbReference type="Proteomes" id="UP001596956">
    <property type="component" value="Unassembled WGS sequence"/>
</dbReference>
<keyword evidence="2" id="KW-0547">Nucleotide-binding</keyword>
<evidence type="ECO:0000256" key="1">
    <source>
        <dbReference type="SAM" id="MobiDB-lite"/>
    </source>
</evidence>
<sequence length="145" mass="14977">MYVLILEVDMGESLTIPAAVAMVPVARRGAAALLAGFARVADAELIAAELVASAVRASTGEITVSVVDGDTVRIEVTDQRGRHPRDAGCLDADEDAPDGLGLVSAVADRMGSAHRRSGDCITWAELRPDSQSRVPAGSSQPGLTP</sequence>
<protein>
    <submittedName>
        <fullName evidence="2">ATP-binding protein</fullName>
    </submittedName>
</protein>
<feature type="compositionally biased region" description="Polar residues" evidence="1">
    <location>
        <begin position="129"/>
        <end position="145"/>
    </location>
</feature>
<gene>
    <name evidence="2" type="ORF">ACFQZU_06580</name>
</gene>
<feature type="region of interest" description="Disordered" evidence="1">
    <location>
        <begin position="126"/>
        <end position="145"/>
    </location>
</feature>
<dbReference type="CDD" id="cd16936">
    <property type="entry name" value="HATPase_RsbW-like"/>
    <property type="match status" value="1"/>
</dbReference>
<dbReference type="PANTHER" id="PTHR35526:SF3">
    <property type="entry name" value="ANTI-SIGMA-F FACTOR RSBW"/>
    <property type="match status" value="1"/>
</dbReference>